<dbReference type="InterPro" id="IPR029052">
    <property type="entry name" value="Metallo-depent_PP-like"/>
</dbReference>
<dbReference type="SUPFAM" id="SSF56300">
    <property type="entry name" value="Metallo-dependent phosphatases"/>
    <property type="match status" value="1"/>
</dbReference>
<dbReference type="STRING" id="1229276.DI53_3429"/>
<dbReference type="RefSeq" id="WP_037502510.1">
    <property type="nucleotide sequence ID" value="NZ_JJMU01000065.1"/>
</dbReference>
<dbReference type="GO" id="GO:0016787">
    <property type="term" value="F:hydrolase activity"/>
    <property type="evidence" value="ECO:0007669"/>
    <property type="project" value="InterPro"/>
</dbReference>
<dbReference type="eggNOG" id="COG1409">
    <property type="taxonomic scope" value="Bacteria"/>
</dbReference>
<name>A0A0B8T6D0_9SPHI</name>
<protein>
    <recommendedName>
        <fullName evidence="1">Calcineurin-like phosphoesterase domain-containing protein</fullName>
    </recommendedName>
</protein>
<comment type="caution">
    <text evidence="2">The sequence shown here is derived from an EMBL/GenBank/DDBJ whole genome shotgun (WGS) entry which is preliminary data.</text>
</comment>
<keyword evidence="3" id="KW-1185">Reference proteome</keyword>
<dbReference type="Gene3D" id="3.60.21.10">
    <property type="match status" value="1"/>
</dbReference>
<evidence type="ECO:0000259" key="1">
    <source>
        <dbReference type="Pfam" id="PF00149"/>
    </source>
</evidence>
<dbReference type="OrthoDB" id="9816081at2"/>
<gene>
    <name evidence="2" type="ORF">DI53_3429</name>
</gene>
<dbReference type="PATRIC" id="fig|1229276.3.peg.3543"/>
<organism evidence="2 3">
    <name type="scientific">Sphingobacterium deserti</name>
    <dbReference type="NCBI Taxonomy" id="1229276"/>
    <lineage>
        <taxon>Bacteria</taxon>
        <taxon>Pseudomonadati</taxon>
        <taxon>Bacteroidota</taxon>
        <taxon>Sphingobacteriia</taxon>
        <taxon>Sphingobacteriales</taxon>
        <taxon>Sphingobacteriaceae</taxon>
        <taxon>Sphingobacterium</taxon>
    </lineage>
</organism>
<feature type="domain" description="Calcineurin-like phosphoesterase" evidence="1">
    <location>
        <begin position="39"/>
        <end position="223"/>
    </location>
</feature>
<accession>A0A0B8T6D0</accession>
<dbReference type="Proteomes" id="UP000031802">
    <property type="component" value="Unassembled WGS sequence"/>
</dbReference>
<reference evidence="3" key="1">
    <citation type="submission" date="2014-04" db="EMBL/GenBank/DDBJ databases">
        <title>Whole-Genome optical mapping and complete genome sequence of Sphingobacterium deserti sp. nov., a new spaces isolated from desert in the west of China.</title>
        <authorList>
            <person name="Teng C."/>
            <person name="Zhou Z."/>
            <person name="Li X."/>
            <person name="Chen M."/>
            <person name="Lin M."/>
            <person name="Wang L."/>
            <person name="Su S."/>
            <person name="Zhang C."/>
            <person name="Zhang W."/>
        </authorList>
    </citation>
    <scope>NUCLEOTIDE SEQUENCE [LARGE SCALE GENOMIC DNA]</scope>
    <source>
        <strain evidence="3">ACCC05744</strain>
    </source>
</reference>
<dbReference type="InterPro" id="IPR004843">
    <property type="entry name" value="Calcineurin-like_PHP"/>
</dbReference>
<dbReference type="AlphaFoldDB" id="A0A0B8T6D0"/>
<reference evidence="2 3" key="2">
    <citation type="journal article" date="2015" name="PLoS ONE">
        <title>Whole-Genome Optical Mapping and Finished Genome Sequence of Sphingobacterium deserti sp. nov., a New Species Isolated from the Western Desert of China.</title>
        <authorList>
            <person name="Teng C."/>
            <person name="Zhou Z."/>
            <person name="Molnar I."/>
            <person name="Li X."/>
            <person name="Tang R."/>
            <person name="Chen M."/>
            <person name="Wang L."/>
            <person name="Su S."/>
            <person name="Zhang W."/>
            <person name="Lin M."/>
        </authorList>
    </citation>
    <scope>NUCLEOTIDE SEQUENCE [LARGE SCALE GENOMIC DNA]</scope>
    <source>
        <strain evidence="3">ACCC05744</strain>
    </source>
</reference>
<sequence length="326" mass="37848">MVTRKMFLSIAGSAAIGLLVPQRQSWAAAGKRSAARKLKFSVISDLHIDLMHDSKRRLQLFIDKMQQEKPDFIIQLGDFCIPAEQNKDAIDLWNSFPENYHVIGNHDTDQGFTHQQVVNFWNMPAAYYSFDKMGYHFVILNGNEKIPGTQTSGYPRRIGKQQLDWLKKDLMENKNPTIVFCHQGLDNTIDGLENGMEVRYLLEQENIRSQFTKVQLVLSGHHHLNYHNEINGIHYVQINSASYYWVGEDYQAQQFDEKFYTENPILRHTLVYEDPIWATVTLQDDKIQLSGRETSFVGIGKENLDIERHQDVYPITSRIDSRVLRL</sequence>
<dbReference type="PANTHER" id="PTHR43143:SF1">
    <property type="entry name" value="SERINE_THREONINE-PROTEIN PHOSPHATASE CPPED1"/>
    <property type="match status" value="1"/>
</dbReference>
<dbReference type="InterPro" id="IPR051918">
    <property type="entry name" value="STPP_CPPED1"/>
</dbReference>
<dbReference type="Pfam" id="PF00149">
    <property type="entry name" value="Metallophos"/>
    <property type="match status" value="1"/>
</dbReference>
<evidence type="ECO:0000313" key="3">
    <source>
        <dbReference type="Proteomes" id="UP000031802"/>
    </source>
</evidence>
<evidence type="ECO:0000313" key="2">
    <source>
        <dbReference type="EMBL" id="KGE12690.1"/>
    </source>
</evidence>
<dbReference type="PANTHER" id="PTHR43143">
    <property type="entry name" value="METALLOPHOSPHOESTERASE, CALCINEURIN SUPERFAMILY"/>
    <property type="match status" value="1"/>
</dbReference>
<dbReference type="EMBL" id="JJMU01000065">
    <property type="protein sequence ID" value="KGE12690.1"/>
    <property type="molecule type" value="Genomic_DNA"/>
</dbReference>
<proteinExistence type="predicted"/>